<dbReference type="OrthoDB" id="624114at2759"/>
<keyword evidence="6" id="KW-0109">Calcium transport</keyword>
<sequence>MFTVTRNRVPYSLWSPHVWHCKRNVYTFRHQNCLRLKYARLAAVQRNREFSPSLAVFQIKNILNDFDSRRHLTTTVVLYEKDSSKVETAVKALKEEKQIQEAASTSVVTKPETAVAKPKRSIWKRIWDELVHYYHGFRLLWLDTKILKRLIWKILNGESLTRREHRQMVRTVADLFRLVPFLAFIILPFMEFLLPVFLKLFPNMLPSTFQTASDKEAKMKAQLRLKLDMAKFLQKTLDEMALKAPGETHSHSAKQFVTFLDNVRTWIIRKTGAQTSNEEILKFSKLFENELTLDALTRPQLTALCRLLELKPIGTNNFLRFQLEMKLRSLQADDATIQKEGGISSLTVPELQQACRARGMRALGVPEERLRTQLQQWLELSLNKNIPSSLLLLSRVLYLPEDLPAPDQLKATILSLPEVAATEARYKIGETEGRIDNKTKIEVIKQEEEAIKKEKEEMELAKKEKLVDTAKPIVDTAVSKPDVAVEMKVEEIATAEPAKEKVEDKTITHEEITSLERAVDELSKEKHKFILEKEELEDLKEEMEEYKEDIDEFKELTAKTGKKELVETKAAKRLRKRVSKMLTGLDKVYSNLESKKADLQAQIDTLVKEGKEGKSEKDNLVSINDLHATIKKIQKVEDDSKLKKIVDILDMIDVDNDGLVEVEHISKLIEVLEREQIQISPDQLKDVINVLIEEEKLEDEKKLLKSAPKPVDDKKEEKSL</sequence>
<proteinExistence type="inferred from homology"/>
<dbReference type="GO" id="GO:0030003">
    <property type="term" value="P:intracellular monoatomic cation homeostasis"/>
    <property type="evidence" value="ECO:0007669"/>
    <property type="project" value="TreeGrafter"/>
</dbReference>
<comment type="caution">
    <text evidence="23">The sequence shown here is derived from an EMBL/GenBank/DDBJ whole genome shotgun (WGS) entry which is preliminary data.</text>
</comment>
<dbReference type="InterPro" id="IPR059005">
    <property type="entry name" value="LETM1_C"/>
</dbReference>
<dbReference type="GO" id="GO:0005743">
    <property type="term" value="C:mitochondrial inner membrane"/>
    <property type="evidence" value="ECO:0007669"/>
    <property type="project" value="UniProtKB-SubCell"/>
</dbReference>
<evidence type="ECO:0000256" key="19">
    <source>
        <dbReference type="SAM" id="Coils"/>
    </source>
</evidence>
<evidence type="ECO:0000256" key="15">
    <source>
        <dbReference type="ARBA" id="ARBA00023128"/>
    </source>
</evidence>
<dbReference type="AlphaFoldDB" id="A0A443SSJ6"/>
<keyword evidence="9" id="KW-0999">Mitochondrion inner membrane</keyword>
<evidence type="ECO:0000256" key="4">
    <source>
        <dbReference type="ARBA" id="ARBA00022448"/>
    </source>
</evidence>
<evidence type="ECO:0000256" key="2">
    <source>
        <dbReference type="ARBA" id="ARBA00009584"/>
    </source>
</evidence>
<evidence type="ECO:0000256" key="18">
    <source>
        <dbReference type="PROSITE-ProRule" id="PRU01094"/>
    </source>
</evidence>
<keyword evidence="15 18" id="KW-0496">Mitochondrion</keyword>
<evidence type="ECO:0000256" key="16">
    <source>
        <dbReference type="ARBA" id="ARBA00023136"/>
    </source>
</evidence>
<evidence type="ECO:0000256" key="8">
    <source>
        <dbReference type="ARBA" id="ARBA00022723"/>
    </source>
</evidence>
<keyword evidence="11" id="KW-0809">Transit peptide</keyword>
<dbReference type="InterPro" id="IPR044202">
    <property type="entry name" value="LETM1/MDM38-like"/>
</dbReference>
<evidence type="ECO:0000256" key="10">
    <source>
        <dbReference type="ARBA" id="ARBA00022837"/>
    </source>
</evidence>
<name>A0A443SSJ6_9ACAR</name>
<comment type="subcellular location">
    <subcellularLocation>
        <location evidence="1">Mitochondrion inner membrane</location>
        <topology evidence="1">Single-pass membrane protein</topology>
    </subcellularLocation>
</comment>
<feature type="coiled-coil region" evidence="19">
    <location>
        <begin position="437"/>
        <end position="464"/>
    </location>
</feature>
<keyword evidence="12 20" id="KW-1133">Transmembrane helix</keyword>
<evidence type="ECO:0000256" key="9">
    <source>
        <dbReference type="ARBA" id="ARBA00022792"/>
    </source>
</evidence>
<evidence type="ECO:0000313" key="23">
    <source>
        <dbReference type="EMBL" id="RWS30489.1"/>
    </source>
</evidence>
<keyword evidence="14" id="KW-0406">Ion transport</keyword>
<dbReference type="EMBL" id="NCKV01000483">
    <property type="protein sequence ID" value="RWS30489.1"/>
    <property type="molecule type" value="Genomic_DNA"/>
</dbReference>
<dbReference type="PROSITE" id="PS51758">
    <property type="entry name" value="LETM1_RBD"/>
    <property type="match status" value="1"/>
</dbReference>
<evidence type="ECO:0000256" key="12">
    <source>
        <dbReference type="ARBA" id="ARBA00022989"/>
    </source>
</evidence>
<dbReference type="GO" id="GO:0015297">
    <property type="term" value="F:antiporter activity"/>
    <property type="evidence" value="ECO:0007669"/>
    <property type="project" value="UniProtKB-KW"/>
</dbReference>
<reference evidence="23 24" key="1">
    <citation type="journal article" date="2018" name="Gigascience">
        <title>Genomes of trombidid mites reveal novel predicted allergens and laterally-transferred genes associated with secondary metabolism.</title>
        <authorList>
            <person name="Dong X."/>
            <person name="Chaisiri K."/>
            <person name="Xia D."/>
            <person name="Armstrong S.D."/>
            <person name="Fang Y."/>
            <person name="Donnelly M.J."/>
            <person name="Kadowaki T."/>
            <person name="McGarry J.W."/>
            <person name="Darby A.C."/>
            <person name="Makepeace B.L."/>
        </authorList>
    </citation>
    <scope>NUCLEOTIDE SEQUENCE [LARGE SCALE GENOMIC DNA]</scope>
    <source>
        <strain evidence="23">UoL-UT</strain>
    </source>
</reference>
<accession>A0A443SSJ6</accession>
<evidence type="ECO:0000256" key="3">
    <source>
        <dbReference type="ARBA" id="ARBA00020557"/>
    </source>
</evidence>
<evidence type="ECO:0000256" key="11">
    <source>
        <dbReference type="ARBA" id="ARBA00022946"/>
    </source>
</evidence>
<keyword evidence="5" id="KW-0050">Antiport</keyword>
<evidence type="ECO:0000313" key="24">
    <source>
        <dbReference type="Proteomes" id="UP000288716"/>
    </source>
</evidence>
<evidence type="ECO:0000256" key="6">
    <source>
        <dbReference type="ARBA" id="ARBA00022568"/>
    </source>
</evidence>
<feature type="domain" description="Letm1 RBD" evidence="22">
    <location>
        <begin position="221"/>
        <end position="479"/>
    </location>
</feature>
<dbReference type="VEuPathDB" id="VectorBase:LDEU001549"/>
<dbReference type="PANTHER" id="PTHR14009">
    <property type="entry name" value="LEUCINE ZIPPER-EF-HAND CONTAINING TRANSMEMBRANE PROTEIN"/>
    <property type="match status" value="1"/>
</dbReference>
<dbReference type="InterPro" id="IPR002048">
    <property type="entry name" value="EF_hand_dom"/>
</dbReference>
<dbReference type="GO" id="GO:0005509">
    <property type="term" value="F:calcium ion binding"/>
    <property type="evidence" value="ECO:0007669"/>
    <property type="project" value="InterPro"/>
</dbReference>
<organism evidence="23 24">
    <name type="scientific">Leptotrombidium deliense</name>
    <dbReference type="NCBI Taxonomy" id="299467"/>
    <lineage>
        <taxon>Eukaryota</taxon>
        <taxon>Metazoa</taxon>
        <taxon>Ecdysozoa</taxon>
        <taxon>Arthropoda</taxon>
        <taxon>Chelicerata</taxon>
        <taxon>Arachnida</taxon>
        <taxon>Acari</taxon>
        <taxon>Acariformes</taxon>
        <taxon>Trombidiformes</taxon>
        <taxon>Prostigmata</taxon>
        <taxon>Anystina</taxon>
        <taxon>Parasitengona</taxon>
        <taxon>Trombiculoidea</taxon>
        <taxon>Trombiculidae</taxon>
        <taxon>Leptotrombidium</taxon>
    </lineage>
</organism>
<evidence type="ECO:0000256" key="13">
    <source>
        <dbReference type="ARBA" id="ARBA00023054"/>
    </source>
</evidence>
<feature type="domain" description="EF-hand" evidence="21">
    <location>
        <begin position="640"/>
        <end position="675"/>
    </location>
</feature>
<evidence type="ECO:0000259" key="21">
    <source>
        <dbReference type="PROSITE" id="PS50222"/>
    </source>
</evidence>
<dbReference type="InterPro" id="IPR011992">
    <property type="entry name" value="EF-hand-dom_pair"/>
</dbReference>
<evidence type="ECO:0000256" key="1">
    <source>
        <dbReference type="ARBA" id="ARBA00004434"/>
    </source>
</evidence>
<gene>
    <name evidence="23" type="ORF">B4U80_01977</name>
</gene>
<comment type="similarity">
    <text evidence="2">Belongs to the LETM1 family.</text>
</comment>
<evidence type="ECO:0000259" key="22">
    <source>
        <dbReference type="PROSITE" id="PS51758"/>
    </source>
</evidence>
<keyword evidence="16 20" id="KW-0472">Membrane</keyword>
<feature type="transmembrane region" description="Helical" evidence="20">
    <location>
        <begin position="175"/>
        <end position="198"/>
    </location>
</feature>
<dbReference type="PANTHER" id="PTHR14009:SF1">
    <property type="entry name" value="MITOCHONDRIAL PROTON_CALCIUM EXCHANGER PROTEIN"/>
    <property type="match status" value="1"/>
</dbReference>
<dbReference type="Pfam" id="PF26561">
    <property type="entry name" value="LETM1_C"/>
    <property type="match status" value="1"/>
</dbReference>
<evidence type="ECO:0000256" key="17">
    <source>
        <dbReference type="ARBA" id="ARBA00031360"/>
    </source>
</evidence>
<evidence type="ECO:0000256" key="14">
    <source>
        <dbReference type="ARBA" id="ARBA00023065"/>
    </source>
</evidence>
<dbReference type="PROSITE" id="PS50222">
    <property type="entry name" value="EF_HAND_2"/>
    <property type="match status" value="1"/>
</dbReference>
<dbReference type="InterPro" id="IPR033122">
    <property type="entry name" value="LETM1-like_RBD"/>
</dbReference>
<keyword evidence="24" id="KW-1185">Reference proteome</keyword>
<feature type="coiled-coil region" evidence="19">
    <location>
        <begin position="505"/>
        <end position="609"/>
    </location>
</feature>
<dbReference type="SUPFAM" id="SSF47473">
    <property type="entry name" value="EF-hand"/>
    <property type="match status" value="1"/>
</dbReference>
<dbReference type="Pfam" id="PF07766">
    <property type="entry name" value="LETM1_RBD"/>
    <property type="match status" value="1"/>
</dbReference>
<dbReference type="Proteomes" id="UP000288716">
    <property type="component" value="Unassembled WGS sequence"/>
</dbReference>
<keyword evidence="7 20" id="KW-0812">Transmembrane</keyword>
<dbReference type="STRING" id="299467.A0A443SSJ6"/>
<protein>
    <recommendedName>
        <fullName evidence="3">Mitochondrial proton/calcium exchanger protein</fullName>
    </recommendedName>
    <alternativeName>
        <fullName evidence="17">Leucine zipper-EF-hand-containing transmembrane protein 1</fullName>
    </alternativeName>
</protein>
<dbReference type="GO" id="GO:0043022">
    <property type="term" value="F:ribosome binding"/>
    <property type="evidence" value="ECO:0007669"/>
    <property type="project" value="InterPro"/>
</dbReference>
<evidence type="ECO:0000256" key="5">
    <source>
        <dbReference type="ARBA" id="ARBA00022449"/>
    </source>
</evidence>
<keyword evidence="4" id="KW-0813">Transport</keyword>
<evidence type="ECO:0000256" key="7">
    <source>
        <dbReference type="ARBA" id="ARBA00022692"/>
    </source>
</evidence>
<keyword evidence="13 19" id="KW-0175">Coiled coil</keyword>
<keyword evidence="10" id="KW-0106">Calcium</keyword>
<evidence type="ECO:0000256" key="20">
    <source>
        <dbReference type="SAM" id="Phobius"/>
    </source>
</evidence>
<keyword evidence="8" id="KW-0479">Metal-binding</keyword>